<evidence type="ECO:0000313" key="8">
    <source>
        <dbReference type="EMBL" id="BDV41812.1"/>
    </source>
</evidence>
<feature type="transmembrane region" description="Helical" evidence="6">
    <location>
        <begin position="316"/>
        <end position="336"/>
    </location>
</feature>
<evidence type="ECO:0000256" key="1">
    <source>
        <dbReference type="ARBA" id="ARBA00004651"/>
    </source>
</evidence>
<organism evidence="8 9">
    <name type="scientific">Geotalea uraniireducens</name>
    <dbReference type="NCBI Taxonomy" id="351604"/>
    <lineage>
        <taxon>Bacteria</taxon>
        <taxon>Pseudomonadati</taxon>
        <taxon>Thermodesulfobacteriota</taxon>
        <taxon>Desulfuromonadia</taxon>
        <taxon>Geobacterales</taxon>
        <taxon>Geobacteraceae</taxon>
        <taxon>Geotalea</taxon>
    </lineage>
</organism>
<evidence type="ECO:0000259" key="7">
    <source>
        <dbReference type="PROSITE" id="PS50156"/>
    </source>
</evidence>
<feature type="transmembrane region" description="Helical" evidence="6">
    <location>
        <begin position="387"/>
        <end position="407"/>
    </location>
</feature>
<keyword evidence="4 6" id="KW-1133">Transmembrane helix</keyword>
<dbReference type="EMBL" id="AP027151">
    <property type="protein sequence ID" value="BDV41812.1"/>
    <property type="molecule type" value="Genomic_DNA"/>
</dbReference>
<feature type="transmembrane region" description="Helical" evidence="6">
    <location>
        <begin position="342"/>
        <end position="366"/>
    </location>
</feature>
<protein>
    <submittedName>
        <fullName evidence="8">Transporter</fullName>
    </submittedName>
</protein>
<dbReference type="PANTHER" id="PTHR33406">
    <property type="entry name" value="MEMBRANE PROTEIN MJ1562-RELATED"/>
    <property type="match status" value="1"/>
</dbReference>
<feature type="domain" description="SSD" evidence="7">
    <location>
        <begin position="316"/>
        <end position="441"/>
    </location>
</feature>
<keyword evidence="9" id="KW-1185">Reference proteome</keyword>
<accession>A0ABM8EHB3</accession>
<feature type="transmembrane region" description="Helical" evidence="6">
    <location>
        <begin position="419"/>
        <end position="443"/>
    </location>
</feature>
<keyword evidence="3 6" id="KW-0812">Transmembrane</keyword>
<evidence type="ECO:0000256" key="3">
    <source>
        <dbReference type="ARBA" id="ARBA00022692"/>
    </source>
</evidence>
<feature type="transmembrane region" description="Helical" evidence="6">
    <location>
        <begin position="864"/>
        <end position="893"/>
    </location>
</feature>
<keyword evidence="2" id="KW-1003">Cell membrane</keyword>
<feature type="transmembrane region" description="Helical" evidence="6">
    <location>
        <begin position="800"/>
        <end position="820"/>
    </location>
</feature>
<comment type="subcellular location">
    <subcellularLocation>
        <location evidence="1">Cell membrane</location>
        <topology evidence="1">Multi-pass membrane protein</topology>
    </subcellularLocation>
</comment>
<keyword evidence="5 6" id="KW-0472">Membrane</keyword>
<dbReference type="PANTHER" id="PTHR33406:SF13">
    <property type="entry name" value="MEMBRANE PROTEIN YDFJ"/>
    <property type="match status" value="1"/>
</dbReference>
<dbReference type="InterPro" id="IPR000731">
    <property type="entry name" value="SSD"/>
</dbReference>
<dbReference type="Pfam" id="PF03176">
    <property type="entry name" value="MMPL"/>
    <property type="match status" value="2"/>
</dbReference>
<feature type="domain" description="SSD" evidence="7">
    <location>
        <begin position="739"/>
        <end position="892"/>
    </location>
</feature>
<evidence type="ECO:0000313" key="9">
    <source>
        <dbReference type="Proteomes" id="UP001317705"/>
    </source>
</evidence>
<proteinExistence type="predicted"/>
<dbReference type="Proteomes" id="UP001317705">
    <property type="component" value="Chromosome"/>
</dbReference>
<gene>
    <name evidence="8" type="primary">hpnN</name>
    <name evidence="8" type="ORF">GURASL_07350</name>
</gene>
<dbReference type="InterPro" id="IPR050545">
    <property type="entry name" value="Mycobact_MmpL"/>
</dbReference>
<feature type="transmembrane region" description="Helical" evidence="6">
    <location>
        <begin position="290"/>
        <end position="309"/>
    </location>
</feature>
<dbReference type="Gene3D" id="1.20.1640.10">
    <property type="entry name" value="Multidrug efflux transporter AcrB transmembrane domain"/>
    <property type="match status" value="2"/>
</dbReference>
<name>A0ABM8EHB3_9BACT</name>
<dbReference type="InterPro" id="IPR017841">
    <property type="entry name" value="Hopanoid_biosynth_HpnN"/>
</dbReference>
<dbReference type="NCBIfam" id="TIGR03480">
    <property type="entry name" value="HpnN"/>
    <property type="match status" value="1"/>
</dbReference>
<dbReference type="RefSeq" id="WP_282001873.1">
    <property type="nucleotide sequence ID" value="NZ_AP027151.1"/>
</dbReference>
<evidence type="ECO:0000256" key="5">
    <source>
        <dbReference type="ARBA" id="ARBA00023136"/>
    </source>
</evidence>
<feature type="transmembrane region" description="Helical" evidence="6">
    <location>
        <begin position="746"/>
        <end position="766"/>
    </location>
</feature>
<dbReference type="SUPFAM" id="SSF82866">
    <property type="entry name" value="Multidrug efflux transporter AcrB transmembrane domain"/>
    <property type="match status" value="2"/>
</dbReference>
<dbReference type="InterPro" id="IPR004869">
    <property type="entry name" value="MMPL_dom"/>
</dbReference>
<sequence>MGQDKEMKRFSGLFGMVARHPRLILALALLLSALAVLLTKEKMRFLTGRDDLMPRNAPFQREYRANRAEFGDKEEIVVVIESSDEAKAAAFGSRLYERLTADRRVFREVFYPAGLPFFRTNGLLFMSLDDLRTLRRNLTLAKPTLKALAAAPSVQTLFTQLTEQIDAYLRQGGGRPESAADLARISFMLDKLGSGIATFGAGGGTSPPSLEAVFLGGNDSALARAGRMQILTVLPVRDAASFVPAEEAIRTVRGEVAKLKALPEFAGVTAGLTGTPVLEFEEMATSQRDIAIATVLSLGLTVVLLLLAFRGFLNVLAAMVSLVVAICLSFGLATLVVGHLNILSMVFAVMLIGIGIEYGIQVVLRYQEELGTGAEPLDAIATGLSRNFWAILMAAATTAAAFFTFVFTDFRGIAELGIIASLGIGVCVLVTFTVLPAMLVLLAKYRRPAKSGRAAAGRSPGGSGTLRRFLFGHPKAVVTITAILCLASLYPLIETRFDYNLLNLQAKGLEPVEYAYKLMRSKENSGYFAVATAGSAAEAQALTRRLEALPAVDHVVSLLSFVPDHQPEKLAELAALRRELADVKPVPYDEDLQVMALPTVFENFRTTVTRLNERLTAERRPEARQVGAFLATLDRFFATLEKEKDKNALGMLRDFQGGMLASLPEQLGQLKESLNARPVTVADIPPQLRERFVGKSGRYLLQIAPREEIFERGPLQRFIEQVRTVVPNVNGEPVMVYESMTIMRNAYLWAFIYAFAAIVAILLLAFRSVTYAAIGLVPLVVGILLMVGGMWLGGISFNSANIIVMPLILGIAVDSGIYIINRFRRENGDAAAVVMSSTGLGVIYNTLTIMASFGALMVAHHRGVFSIGAVMSLGMVACQAAFILVLPAVLSLVGKK</sequence>
<reference evidence="8 9" key="1">
    <citation type="submission" date="2022-12" db="EMBL/GenBank/DDBJ databases">
        <title>Polyphasic characterization of Geotalea uranireducens NIT-SL11 newly isolated from a complex of sewage sludge and microbially reduced graphene oxide.</title>
        <authorList>
            <person name="Xie L."/>
            <person name="Yoshida N."/>
            <person name="Meng L."/>
        </authorList>
    </citation>
    <scope>NUCLEOTIDE SEQUENCE [LARGE SCALE GENOMIC DNA]</scope>
    <source>
        <strain evidence="8 9">NIT-SL11</strain>
    </source>
</reference>
<evidence type="ECO:0000256" key="4">
    <source>
        <dbReference type="ARBA" id="ARBA00022989"/>
    </source>
</evidence>
<evidence type="ECO:0000256" key="2">
    <source>
        <dbReference type="ARBA" id="ARBA00022475"/>
    </source>
</evidence>
<feature type="transmembrane region" description="Helical" evidence="6">
    <location>
        <begin position="832"/>
        <end position="858"/>
    </location>
</feature>
<feature type="transmembrane region" description="Helical" evidence="6">
    <location>
        <begin position="773"/>
        <end position="794"/>
    </location>
</feature>
<evidence type="ECO:0000256" key="6">
    <source>
        <dbReference type="SAM" id="Phobius"/>
    </source>
</evidence>
<feature type="transmembrane region" description="Helical" evidence="6">
    <location>
        <begin position="476"/>
        <end position="493"/>
    </location>
</feature>
<dbReference type="PROSITE" id="PS50156">
    <property type="entry name" value="SSD"/>
    <property type="match status" value="2"/>
</dbReference>